<dbReference type="GO" id="GO:0080156">
    <property type="term" value="P:mitochondrial mRNA modification"/>
    <property type="evidence" value="ECO:0007669"/>
    <property type="project" value="EnsemblPlants"/>
</dbReference>
<evidence type="ECO:0000256" key="3">
    <source>
        <dbReference type="PROSITE-ProRule" id="PRU00708"/>
    </source>
</evidence>
<dbReference type="InterPro" id="IPR002885">
    <property type="entry name" value="PPR_rpt"/>
</dbReference>
<protein>
    <submittedName>
        <fullName evidence="5">Pentatricopeptide repeat-containing protein At2g20540</fullName>
    </submittedName>
</protein>
<dbReference type="Pfam" id="PF01535">
    <property type="entry name" value="PPR"/>
    <property type="match status" value="4"/>
</dbReference>
<reference evidence="5" key="1">
    <citation type="submission" date="2025-08" db="UniProtKB">
        <authorList>
            <consortium name="RefSeq"/>
        </authorList>
    </citation>
    <scope>IDENTIFICATION</scope>
</reference>
<dbReference type="FunFam" id="1.25.40.10:FF:001636">
    <property type="entry name" value="Pentatricopeptide repeat-containing protein At2g20540"/>
    <property type="match status" value="1"/>
</dbReference>
<dbReference type="Pfam" id="PF20431">
    <property type="entry name" value="E_motif"/>
    <property type="match status" value="1"/>
</dbReference>
<name>A0AB40ANX3_DIOCR</name>
<dbReference type="NCBIfam" id="TIGR00756">
    <property type="entry name" value="PPR"/>
    <property type="match status" value="5"/>
</dbReference>
<feature type="repeat" description="PPR" evidence="3">
    <location>
        <begin position="312"/>
        <end position="346"/>
    </location>
</feature>
<keyword evidence="1" id="KW-0677">Repeat</keyword>
<accession>A0AB40ANX3</accession>
<evidence type="ECO:0000256" key="1">
    <source>
        <dbReference type="ARBA" id="ARBA00022737"/>
    </source>
</evidence>
<dbReference type="InterPro" id="IPR046848">
    <property type="entry name" value="E_motif"/>
</dbReference>
<dbReference type="PROSITE" id="PS51375">
    <property type="entry name" value="PPR"/>
    <property type="match status" value="5"/>
</dbReference>
<dbReference type="GeneID" id="120252536"/>
<feature type="repeat" description="PPR" evidence="3">
    <location>
        <begin position="211"/>
        <end position="245"/>
    </location>
</feature>
<dbReference type="GO" id="GO:0005739">
    <property type="term" value="C:mitochondrion"/>
    <property type="evidence" value="ECO:0007669"/>
    <property type="project" value="GOC"/>
</dbReference>
<evidence type="ECO:0000256" key="2">
    <source>
        <dbReference type="ARBA" id="ARBA00061659"/>
    </source>
</evidence>
<dbReference type="PANTHER" id="PTHR47926:SF415">
    <property type="entry name" value="PENTATRICOPEPTIDE REPEAT-CONTAINING PROTEIN"/>
    <property type="match status" value="1"/>
</dbReference>
<proteinExistence type="inferred from homology"/>
<evidence type="ECO:0000313" key="4">
    <source>
        <dbReference type="Proteomes" id="UP001515500"/>
    </source>
</evidence>
<dbReference type="PANTHER" id="PTHR47926">
    <property type="entry name" value="PENTATRICOPEPTIDE REPEAT-CONTAINING PROTEIN"/>
    <property type="match status" value="1"/>
</dbReference>
<dbReference type="InterPro" id="IPR011990">
    <property type="entry name" value="TPR-like_helical_dom_sf"/>
</dbReference>
<evidence type="ECO:0000313" key="5">
    <source>
        <dbReference type="RefSeq" id="XP_039116648.1"/>
    </source>
</evidence>
<organism evidence="4 5">
    <name type="scientific">Dioscorea cayennensis subsp. rotundata</name>
    <name type="common">White Guinea yam</name>
    <name type="synonym">Dioscorea rotundata</name>
    <dbReference type="NCBI Taxonomy" id="55577"/>
    <lineage>
        <taxon>Eukaryota</taxon>
        <taxon>Viridiplantae</taxon>
        <taxon>Streptophyta</taxon>
        <taxon>Embryophyta</taxon>
        <taxon>Tracheophyta</taxon>
        <taxon>Spermatophyta</taxon>
        <taxon>Magnoliopsida</taxon>
        <taxon>Liliopsida</taxon>
        <taxon>Dioscoreales</taxon>
        <taxon>Dioscoreaceae</taxon>
        <taxon>Dioscorea</taxon>
    </lineage>
</organism>
<sequence length="548" mass="60592">MKFLSFACKQIEDQITPLLRNCTSFRELEKIHARIVVCSLSSSNYLATQMINLCNSIGYIDYAALVFEQAVDPNVFVYNALIRAFAQHHKHWQAIQVYRQMMRRERDQSLVFANEFTYPFVLKACAGLAELDLGKQVHAQVLRSGLVFVPIVLNSAVELYAKCDDLVHAHKVFDEMLERDVVSWNTLISAYARLGDMKIARSLFDSMPNRTVVSWTALISGYASIGRYSKAAEAFQQMQLAGFAPDDISVVSVLPACARLGALELGKWIHKYANKHGLLKRTFVCNALIEMYAKCGSIDQARQLFDGMRNRDVISWSTMISGLAMHGEACEAIELFVEMKTEGMVKPNSITFLGVLSACAHAGLSDEGLNYFDSMLQVYGIVPEIEHYGCLIDILGKSGCISRALEVINGMPMPADAAIWGSLLSACRTHGDVDTAVIAMEHLLELEPEDTGNYVLLSNIYAAAGRWDGVAKMRKLIRSRSMKKTPGCSAIEVNNVVCEFAAADVLNPEYGEIAKMLALLGAQLGEAGNADNDLGFKHDDFSWMGIIS</sequence>
<dbReference type="Pfam" id="PF13041">
    <property type="entry name" value="PPR_2"/>
    <property type="match status" value="2"/>
</dbReference>
<feature type="repeat" description="PPR" evidence="3">
    <location>
        <begin position="281"/>
        <end position="311"/>
    </location>
</feature>
<keyword evidence="4" id="KW-1185">Reference proteome</keyword>
<feature type="repeat" description="PPR" evidence="3">
    <location>
        <begin position="74"/>
        <end position="104"/>
    </location>
</feature>
<dbReference type="AlphaFoldDB" id="A0AB40ANX3"/>
<dbReference type="FunFam" id="1.25.40.10:FF:002166">
    <property type="entry name" value="Pentatricopeptide (PPR) repeat-containing protein-like"/>
    <property type="match status" value="1"/>
</dbReference>
<dbReference type="InterPro" id="IPR046960">
    <property type="entry name" value="PPR_At4g14850-like_plant"/>
</dbReference>
<dbReference type="SUPFAM" id="SSF48452">
    <property type="entry name" value="TPR-like"/>
    <property type="match status" value="1"/>
</dbReference>
<dbReference type="GO" id="GO:0003723">
    <property type="term" value="F:RNA binding"/>
    <property type="evidence" value="ECO:0007669"/>
    <property type="project" value="InterPro"/>
</dbReference>
<feature type="repeat" description="PPR" evidence="3">
    <location>
        <begin position="180"/>
        <end position="210"/>
    </location>
</feature>
<dbReference type="Gene3D" id="1.25.40.10">
    <property type="entry name" value="Tetratricopeptide repeat domain"/>
    <property type="match status" value="4"/>
</dbReference>
<dbReference type="RefSeq" id="XP_039116648.1">
    <property type="nucleotide sequence ID" value="XM_039260714.1"/>
</dbReference>
<gene>
    <name evidence="5" type="primary">LOC120252536</name>
</gene>
<dbReference type="FunFam" id="1.25.40.10:FF:001214">
    <property type="entry name" value="Pentatricopeptide repeat-containing protein At2g20540"/>
    <property type="match status" value="1"/>
</dbReference>
<dbReference type="Proteomes" id="UP001515500">
    <property type="component" value="Chromosome 21"/>
</dbReference>
<comment type="similarity">
    <text evidence="2">Belongs to the PPR family. PCMP-E subfamily.</text>
</comment>